<sequence length="266" mass="28381">MTIHPGAANGKLRDDTIYQVATPTTTQLPVVPKLQATTAFEQRRHPVPAPPNIKRNGRRSSILAAPKRLPLTEVKASVPNAILGDIAGPPTGKENEPSIIVRRYAKQTVFDRSKVHLKAERKGRRKGDLDGPTSQAVLTPQTSSEQATAALMAGPTPCEGHAEPAPPRQVGAQAHTINIKLSLIHSPGSKRIRTRAVQVSSPEGAKSIAPRGPSRQPEAPPLAILIPPPKDPAIRLASRPRPSTSRSVTCAACRHANSQGGRRRSC</sequence>
<accession>A0A2K1R264</accession>
<feature type="region of interest" description="Disordered" evidence="1">
    <location>
        <begin position="197"/>
        <end position="266"/>
    </location>
</feature>
<proteinExistence type="predicted"/>
<dbReference type="AlphaFoldDB" id="A0A2K1R264"/>
<evidence type="ECO:0000313" key="2">
    <source>
        <dbReference type="EMBL" id="PNS21273.1"/>
    </source>
</evidence>
<evidence type="ECO:0000313" key="3">
    <source>
        <dbReference type="Proteomes" id="UP000243797"/>
    </source>
</evidence>
<name>A0A2K1R264_9PEZI</name>
<evidence type="ECO:0000256" key="1">
    <source>
        <dbReference type="SAM" id="MobiDB-lite"/>
    </source>
</evidence>
<reference evidence="2 3" key="1">
    <citation type="submission" date="2017-06" db="EMBL/GenBank/DDBJ databases">
        <title>Draft genome sequence of a variant of Elsinoe murrayae.</title>
        <authorList>
            <person name="Cheng Q."/>
        </authorList>
    </citation>
    <scope>NUCLEOTIDE SEQUENCE [LARGE SCALE GENOMIC DNA]</scope>
    <source>
        <strain evidence="2 3">CQ-2017a</strain>
    </source>
</reference>
<gene>
    <name evidence="2" type="ORF">CAC42_1052</name>
</gene>
<dbReference type="EMBL" id="NKHZ01000011">
    <property type="protein sequence ID" value="PNS21273.1"/>
    <property type="molecule type" value="Genomic_DNA"/>
</dbReference>
<comment type="caution">
    <text evidence="2">The sequence shown here is derived from an EMBL/GenBank/DDBJ whole genome shotgun (WGS) entry which is preliminary data.</text>
</comment>
<organism evidence="2 3">
    <name type="scientific">Sphaceloma murrayae</name>
    <dbReference type="NCBI Taxonomy" id="2082308"/>
    <lineage>
        <taxon>Eukaryota</taxon>
        <taxon>Fungi</taxon>
        <taxon>Dikarya</taxon>
        <taxon>Ascomycota</taxon>
        <taxon>Pezizomycotina</taxon>
        <taxon>Dothideomycetes</taxon>
        <taxon>Dothideomycetidae</taxon>
        <taxon>Myriangiales</taxon>
        <taxon>Elsinoaceae</taxon>
        <taxon>Sphaceloma</taxon>
    </lineage>
</organism>
<dbReference type="Proteomes" id="UP000243797">
    <property type="component" value="Unassembled WGS sequence"/>
</dbReference>
<feature type="compositionally biased region" description="Polar residues" evidence="1">
    <location>
        <begin position="132"/>
        <end position="147"/>
    </location>
</feature>
<keyword evidence="3" id="KW-1185">Reference proteome</keyword>
<dbReference type="InParanoid" id="A0A2K1R264"/>
<feature type="region of interest" description="Disordered" evidence="1">
    <location>
        <begin position="118"/>
        <end position="149"/>
    </location>
</feature>
<dbReference type="OrthoDB" id="76388at2759"/>
<feature type="region of interest" description="Disordered" evidence="1">
    <location>
        <begin position="41"/>
        <end position="60"/>
    </location>
</feature>
<protein>
    <submittedName>
        <fullName evidence="2">Uncharacterized protein</fullName>
    </submittedName>
</protein>